<accession>A0A1Z2XLN5</accession>
<evidence type="ECO:0000313" key="1">
    <source>
        <dbReference type="EMBL" id="ASB39342.1"/>
    </source>
</evidence>
<proteinExistence type="predicted"/>
<dbReference type="EMBL" id="CP021422">
    <property type="protein sequence ID" value="ASB39342.1"/>
    <property type="molecule type" value="Genomic_DNA"/>
</dbReference>
<evidence type="ECO:0000313" key="4">
    <source>
        <dbReference type="Proteomes" id="UP000596035"/>
    </source>
</evidence>
<gene>
    <name evidence="1" type="ORF">ADH66_00895</name>
    <name evidence="2" type="ORF">I5Q82_10885</name>
</gene>
<dbReference type="AlphaFoldDB" id="A0A1Z2XLN5"/>
<dbReference type="EMBL" id="CP065321">
    <property type="protein sequence ID" value="QQR28631.1"/>
    <property type="molecule type" value="Genomic_DNA"/>
</dbReference>
<evidence type="ECO:0000313" key="3">
    <source>
        <dbReference type="Proteomes" id="UP000196710"/>
    </source>
</evidence>
<dbReference type="KEGG" id="amur:ADH66_00895"/>
<evidence type="ECO:0000313" key="2">
    <source>
        <dbReference type="EMBL" id="QQR28631.1"/>
    </source>
</evidence>
<dbReference type="Pfam" id="PF12116">
    <property type="entry name" value="SpoIIID"/>
    <property type="match status" value="1"/>
</dbReference>
<dbReference type="InterPro" id="IPR014208">
    <property type="entry name" value="Spore_III_D"/>
</dbReference>
<reference evidence="1" key="1">
    <citation type="journal article" date="2017" name="Genome Announc.">
        <title>High-Quality Whole-Genome Sequences of the Oligo-Mouse-Microbiota Bacterial Community.</title>
        <authorList>
            <person name="Garzetti D."/>
            <person name="Brugiroux S."/>
            <person name="Bunk B."/>
            <person name="Pukall R."/>
            <person name="McCoy K.D."/>
            <person name="Macpherson A.J."/>
            <person name="Stecher B."/>
        </authorList>
    </citation>
    <scope>NUCLEOTIDE SEQUENCE</scope>
    <source>
        <strain evidence="1">KB18</strain>
    </source>
</reference>
<reference evidence="3" key="2">
    <citation type="submission" date="2017-05" db="EMBL/GenBank/DDBJ databases">
        <title>Improved OligoMM genomes.</title>
        <authorList>
            <person name="Garzetti D."/>
        </authorList>
    </citation>
    <scope>NUCLEOTIDE SEQUENCE [LARGE SCALE GENOMIC DNA]</scope>
    <source>
        <strain evidence="3">KB18</strain>
    </source>
</reference>
<protein>
    <submittedName>
        <fullName evidence="2">Sporulation transcriptional regulator SpoIIID</fullName>
    </submittedName>
</protein>
<reference evidence="2 4" key="3">
    <citation type="submission" date="2020-11" db="EMBL/GenBank/DDBJ databases">
        <title>Closed and high quality bacterial genomes of the OMM12 community.</title>
        <authorList>
            <person name="Marbouty M."/>
            <person name="Lamy-Besnier Q."/>
            <person name="Debarbieux L."/>
            <person name="Koszul R."/>
        </authorList>
    </citation>
    <scope>NUCLEOTIDE SEQUENCE [LARGE SCALE GENOMIC DNA]</scope>
    <source>
        <strain evidence="2 4">KB18</strain>
    </source>
</reference>
<name>A0A1Z2XLN5_9FIRM</name>
<sequence length="50" mass="5523">MSNNVIDDRATKLGEYIVENKATVRCAAKQFGVSKSTVHMEETKQNGCYG</sequence>
<keyword evidence="3" id="KW-1185">Reference proteome</keyword>
<dbReference type="Proteomes" id="UP000596035">
    <property type="component" value="Chromosome"/>
</dbReference>
<organism evidence="2 4">
    <name type="scientific">Acutalibacter muris</name>
    <dbReference type="NCBI Taxonomy" id="1796620"/>
    <lineage>
        <taxon>Bacteria</taxon>
        <taxon>Bacillati</taxon>
        <taxon>Bacillota</taxon>
        <taxon>Clostridia</taxon>
        <taxon>Eubacteriales</taxon>
        <taxon>Acutalibacteraceae</taxon>
        <taxon>Acutalibacter</taxon>
    </lineage>
</organism>
<dbReference type="Proteomes" id="UP000196710">
    <property type="component" value="Chromosome"/>
</dbReference>